<dbReference type="InterPro" id="IPR015637">
    <property type="entry name" value="MUG/TDG"/>
</dbReference>
<evidence type="ECO:0000313" key="6">
    <source>
        <dbReference type="Proteomes" id="UP000193317"/>
    </source>
</evidence>
<comment type="caution">
    <text evidence="5">The sequence shown here is derived from an EMBL/GenBank/DDBJ whole genome shotgun (WGS) entry which is preliminary data.</text>
</comment>
<evidence type="ECO:0000256" key="1">
    <source>
        <dbReference type="ARBA" id="ARBA00022763"/>
    </source>
</evidence>
<dbReference type="SMART" id="SM00987">
    <property type="entry name" value="UreE_C"/>
    <property type="match status" value="1"/>
</dbReference>
<dbReference type="Pfam" id="PF03167">
    <property type="entry name" value="UDG"/>
    <property type="match status" value="1"/>
</dbReference>
<evidence type="ECO:0000256" key="3">
    <source>
        <dbReference type="ARBA" id="ARBA00023204"/>
    </source>
</evidence>
<reference evidence="5 6" key="1">
    <citation type="submission" date="2016-01" db="EMBL/GenBank/DDBJ databases">
        <title>The new phylogeny of the genus Mycobacterium.</title>
        <authorList>
            <person name="Tarcisio F."/>
            <person name="Conor M."/>
            <person name="Antonella G."/>
            <person name="Elisabetta G."/>
            <person name="Giulia F.S."/>
            <person name="Sara T."/>
            <person name="Anna F."/>
            <person name="Clotilde B."/>
            <person name="Roberto B."/>
            <person name="Veronica D.S."/>
            <person name="Fabio R."/>
            <person name="Monica P."/>
            <person name="Olivier J."/>
            <person name="Enrico T."/>
            <person name="Nicola S."/>
        </authorList>
    </citation>
    <scope>NUCLEOTIDE SEQUENCE [LARGE SCALE GENOMIC DNA]</scope>
    <source>
        <strain evidence="5 6">DSM 44166</strain>
    </source>
</reference>
<organism evidence="5 6">
    <name type="scientific">Mycobacterium szulgai</name>
    <dbReference type="NCBI Taxonomy" id="1787"/>
    <lineage>
        <taxon>Bacteria</taxon>
        <taxon>Bacillati</taxon>
        <taxon>Actinomycetota</taxon>
        <taxon>Actinomycetes</taxon>
        <taxon>Mycobacteriales</taxon>
        <taxon>Mycobacteriaceae</taxon>
        <taxon>Mycobacterium</taxon>
    </lineage>
</organism>
<dbReference type="GO" id="GO:0004844">
    <property type="term" value="F:uracil DNA N-glycosylase activity"/>
    <property type="evidence" value="ECO:0007669"/>
    <property type="project" value="TreeGrafter"/>
</dbReference>
<dbReference type="PANTHER" id="PTHR12159:SF9">
    <property type="entry name" value="G_T MISMATCH-SPECIFIC THYMINE DNA GLYCOSYLASE"/>
    <property type="match status" value="1"/>
</dbReference>
<dbReference type="GO" id="GO:0006285">
    <property type="term" value="P:base-excision repair, AP site formation"/>
    <property type="evidence" value="ECO:0007669"/>
    <property type="project" value="InterPro"/>
</dbReference>
<accession>A0A1X2DP02</accession>
<dbReference type="PANTHER" id="PTHR12159">
    <property type="entry name" value="G/T AND G/U MISMATCH-SPECIFIC DNA GLYCOSYLASE"/>
    <property type="match status" value="1"/>
</dbReference>
<sequence>MDEVRFTRDELRRFSGKTLPDLISDQVRLLFVGINPGLRTAAVQAHFAPRGNRFWPALYRAGITEHLIDASSGFAVADREYVLSRGIGITNLVERATAGADELTAGELIAGRQKLDRMIQEFSPRVVAVLGITAYRAAFGDRQAKLGKQLSPYPSHPGTDLWVLPNPSGRNAHATLPRLAAVYAQAAQAAGIRLDPATRYGDR</sequence>
<keyword evidence="2" id="KW-0378">Hydrolase</keyword>
<dbReference type="AlphaFoldDB" id="A0A1X2DP02"/>
<name>A0A1X2DP02_MYCSZ</name>
<dbReference type="EMBL" id="LQPW01000167">
    <property type="protein sequence ID" value="ORW89754.1"/>
    <property type="molecule type" value="Genomic_DNA"/>
</dbReference>
<proteinExistence type="predicted"/>
<dbReference type="InterPro" id="IPR036895">
    <property type="entry name" value="Uracil-DNA_glycosylase-like_sf"/>
</dbReference>
<gene>
    <name evidence="5" type="ORF">AWC27_12800</name>
</gene>
<dbReference type="CDD" id="cd10028">
    <property type="entry name" value="UDG-F2_TDG_MUG"/>
    <property type="match status" value="1"/>
</dbReference>
<keyword evidence="3" id="KW-0234">DNA repair</keyword>
<evidence type="ECO:0000313" key="5">
    <source>
        <dbReference type="EMBL" id="ORW89754.1"/>
    </source>
</evidence>
<dbReference type="InterPro" id="IPR005122">
    <property type="entry name" value="Uracil-DNA_glycosylase-like"/>
</dbReference>
<dbReference type="STRING" id="1787.A5725_21700"/>
<feature type="domain" description="Uracil-DNA glycosylase-like" evidence="4">
    <location>
        <begin position="20"/>
        <end position="188"/>
    </location>
</feature>
<protein>
    <submittedName>
        <fullName evidence="5">DNA glycosylase</fullName>
    </submittedName>
</protein>
<evidence type="ECO:0000259" key="4">
    <source>
        <dbReference type="SMART" id="SM00986"/>
    </source>
</evidence>
<dbReference type="OrthoDB" id="9799921at2"/>
<keyword evidence="1" id="KW-0227">DNA damage</keyword>
<dbReference type="SMART" id="SM00986">
    <property type="entry name" value="UDG"/>
    <property type="match status" value="1"/>
</dbReference>
<evidence type="ECO:0000256" key="2">
    <source>
        <dbReference type="ARBA" id="ARBA00022801"/>
    </source>
</evidence>
<dbReference type="GO" id="GO:0008263">
    <property type="term" value="F:pyrimidine-specific mismatch base pair DNA N-glycosylase activity"/>
    <property type="evidence" value="ECO:0007669"/>
    <property type="project" value="TreeGrafter"/>
</dbReference>
<keyword evidence="6" id="KW-1185">Reference proteome</keyword>
<dbReference type="Proteomes" id="UP000193317">
    <property type="component" value="Unassembled WGS sequence"/>
</dbReference>
<dbReference type="Gene3D" id="3.40.470.10">
    <property type="entry name" value="Uracil-DNA glycosylase-like domain"/>
    <property type="match status" value="1"/>
</dbReference>
<dbReference type="RefSeq" id="WP_085673405.1">
    <property type="nucleotide sequence ID" value="NZ_LQPW01000167.1"/>
</dbReference>
<dbReference type="SUPFAM" id="SSF52141">
    <property type="entry name" value="Uracil-DNA glycosylase-like"/>
    <property type="match status" value="1"/>
</dbReference>